<dbReference type="NCBIfam" id="NF001484">
    <property type="entry name" value="PRK00331.1"/>
    <property type="match status" value="1"/>
</dbReference>
<dbReference type="EC" id="2.6.1.16" evidence="2"/>
<dbReference type="PROSITE" id="PS51278">
    <property type="entry name" value="GATASE_TYPE_2"/>
    <property type="match status" value="1"/>
</dbReference>
<dbReference type="GO" id="GO:0006047">
    <property type="term" value="P:UDP-N-acetylglucosamine metabolic process"/>
    <property type="evidence" value="ECO:0007669"/>
    <property type="project" value="TreeGrafter"/>
</dbReference>
<dbReference type="SUPFAM" id="SSF56235">
    <property type="entry name" value="N-terminal nucleophile aminohydrolases (Ntn hydrolases)"/>
    <property type="match status" value="1"/>
</dbReference>
<feature type="domain" description="Glutamine amidotransferase type-2" evidence="8">
    <location>
        <begin position="2"/>
        <end position="218"/>
    </location>
</feature>
<dbReference type="CDD" id="cd00714">
    <property type="entry name" value="GFAT"/>
    <property type="match status" value="1"/>
</dbReference>
<dbReference type="CDD" id="cd05009">
    <property type="entry name" value="SIS_GlmS_GlmD_2"/>
    <property type="match status" value="1"/>
</dbReference>
<evidence type="ECO:0000256" key="7">
    <source>
        <dbReference type="ARBA" id="ARBA00022962"/>
    </source>
</evidence>
<accession>A0A3B1C5K7</accession>
<dbReference type="SUPFAM" id="SSF53697">
    <property type="entry name" value="SIS domain"/>
    <property type="match status" value="1"/>
</dbReference>
<evidence type="ECO:0000259" key="8">
    <source>
        <dbReference type="PROSITE" id="PS51278"/>
    </source>
</evidence>
<evidence type="ECO:0000256" key="2">
    <source>
        <dbReference type="ARBA" id="ARBA00012916"/>
    </source>
</evidence>
<dbReference type="FunFam" id="3.60.20.10:FF:000006">
    <property type="entry name" value="Glutamine--fructose-6-phosphate aminotransferase [isomerizing]"/>
    <property type="match status" value="1"/>
</dbReference>
<dbReference type="InterPro" id="IPR047084">
    <property type="entry name" value="GFAT_N"/>
</dbReference>
<keyword evidence="4 10" id="KW-0032">Aminotransferase</keyword>
<dbReference type="PROSITE" id="PS51464">
    <property type="entry name" value="SIS"/>
    <property type="match status" value="2"/>
</dbReference>
<dbReference type="GO" id="GO:0097367">
    <property type="term" value="F:carbohydrate derivative binding"/>
    <property type="evidence" value="ECO:0007669"/>
    <property type="project" value="InterPro"/>
</dbReference>
<dbReference type="GO" id="GO:0006487">
    <property type="term" value="P:protein N-linked glycosylation"/>
    <property type="evidence" value="ECO:0007669"/>
    <property type="project" value="TreeGrafter"/>
</dbReference>
<dbReference type="InterPro" id="IPR005855">
    <property type="entry name" value="GFAT"/>
</dbReference>
<dbReference type="CDD" id="cd05008">
    <property type="entry name" value="SIS_GlmS_GlmD_1"/>
    <property type="match status" value="1"/>
</dbReference>
<keyword evidence="7" id="KW-0315">Glutamine amidotransferase</keyword>
<dbReference type="AlphaFoldDB" id="A0A3B1C5K7"/>
<comment type="catalytic activity">
    <reaction evidence="1">
        <text>D-fructose 6-phosphate + L-glutamine = D-glucosamine 6-phosphate + L-glutamate</text>
        <dbReference type="Rhea" id="RHEA:13237"/>
        <dbReference type="ChEBI" id="CHEBI:29985"/>
        <dbReference type="ChEBI" id="CHEBI:58359"/>
        <dbReference type="ChEBI" id="CHEBI:58725"/>
        <dbReference type="ChEBI" id="CHEBI:61527"/>
        <dbReference type="EC" id="2.6.1.16"/>
    </reaction>
</comment>
<evidence type="ECO:0000256" key="1">
    <source>
        <dbReference type="ARBA" id="ARBA00001031"/>
    </source>
</evidence>
<evidence type="ECO:0000256" key="6">
    <source>
        <dbReference type="ARBA" id="ARBA00022737"/>
    </source>
</evidence>
<dbReference type="Gene3D" id="3.60.20.10">
    <property type="entry name" value="Glutamine Phosphoribosylpyrophosphate, subunit 1, domain 1"/>
    <property type="match status" value="1"/>
</dbReference>
<dbReference type="InterPro" id="IPR046348">
    <property type="entry name" value="SIS_dom_sf"/>
</dbReference>
<proteinExistence type="predicted"/>
<dbReference type="EMBL" id="UOGC01000065">
    <property type="protein sequence ID" value="VAX18150.1"/>
    <property type="molecule type" value="Genomic_DNA"/>
</dbReference>
<dbReference type="GO" id="GO:0006002">
    <property type="term" value="P:fructose 6-phosphate metabolic process"/>
    <property type="evidence" value="ECO:0007669"/>
    <property type="project" value="TreeGrafter"/>
</dbReference>
<reference evidence="10" key="1">
    <citation type="submission" date="2018-06" db="EMBL/GenBank/DDBJ databases">
        <authorList>
            <person name="Zhirakovskaya E."/>
        </authorList>
    </citation>
    <scope>NUCLEOTIDE SEQUENCE</scope>
</reference>
<evidence type="ECO:0000259" key="9">
    <source>
        <dbReference type="PROSITE" id="PS51464"/>
    </source>
</evidence>
<dbReference type="InterPro" id="IPR001347">
    <property type="entry name" value="SIS_dom"/>
</dbReference>
<evidence type="ECO:0000256" key="4">
    <source>
        <dbReference type="ARBA" id="ARBA00022576"/>
    </source>
</evidence>
<evidence type="ECO:0000256" key="3">
    <source>
        <dbReference type="ARBA" id="ARBA00016090"/>
    </source>
</evidence>
<evidence type="ECO:0000313" key="10">
    <source>
        <dbReference type="EMBL" id="VAX18150.1"/>
    </source>
</evidence>
<dbReference type="NCBIfam" id="TIGR01135">
    <property type="entry name" value="glmS"/>
    <property type="match status" value="1"/>
</dbReference>
<keyword evidence="6" id="KW-0677">Repeat</keyword>
<dbReference type="InterPro" id="IPR017932">
    <property type="entry name" value="GATase_2_dom"/>
</dbReference>
<feature type="domain" description="SIS" evidence="9">
    <location>
        <begin position="451"/>
        <end position="596"/>
    </location>
</feature>
<feature type="domain" description="SIS" evidence="9">
    <location>
        <begin position="279"/>
        <end position="419"/>
    </location>
</feature>
<organism evidence="10">
    <name type="scientific">hydrothermal vent metagenome</name>
    <dbReference type="NCBI Taxonomy" id="652676"/>
    <lineage>
        <taxon>unclassified sequences</taxon>
        <taxon>metagenomes</taxon>
        <taxon>ecological metagenomes</taxon>
    </lineage>
</organism>
<protein>
    <recommendedName>
        <fullName evidence="3">Glutamine--fructose-6-phosphate aminotransferase [isomerizing]</fullName>
        <ecNumber evidence="2">2.6.1.16</ecNumber>
    </recommendedName>
</protein>
<evidence type="ECO:0000256" key="5">
    <source>
        <dbReference type="ARBA" id="ARBA00022679"/>
    </source>
</evidence>
<dbReference type="Gene3D" id="3.40.50.10490">
    <property type="entry name" value="Glucose-6-phosphate isomerase like protein, domain 1"/>
    <property type="match status" value="2"/>
</dbReference>
<dbReference type="InterPro" id="IPR035490">
    <property type="entry name" value="GlmS/FrlB_SIS"/>
</dbReference>
<dbReference type="PANTHER" id="PTHR10937">
    <property type="entry name" value="GLUCOSAMINE--FRUCTOSE-6-PHOSPHATE AMINOTRANSFERASE, ISOMERIZING"/>
    <property type="match status" value="1"/>
</dbReference>
<keyword evidence="5 10" id="KW-0808">Transferase</keyword>
<dbReference type="Pfam" id="PF13522">
    <property type="entry name" value="GATase_6"/>
    <property type="match status" value="1"/>
</dbReference>
<dbReference type="PANTHER" id="PTHR10937:SF0">
    <property type="entry name" value="GLUTAMINE--FRUCTOSE-6-PHOSPHATE TRANSAMINASE (ISOMERIZING)"/>
    <property type="match status" value="1"/>
</dbReference>
<sequence>MCGIAGIVALENISDKLVKSIQNLEYRGYDSCGIAILNGNSKIQVRKNTGFVAAVAEREGFGEVTGNIGIAHTRWATHGKVTKENAHPHPSCDGAFCVVHNGIISNYTKLRLKLKKLGHVFKSETDTEVITHLVEHHYKKSVEKAFVSALKEIEGTYAITLISPYEPDKIFCARKESPLIIGLGSGANYIGSDFNAFIEYTKSAVIMEDHEYAIVTHDSFSLKLLSNGESVSRPVQEIMWDSEMAQKGGFPHYMLKEIYEQPQVVLNAMDIDRAAIHKLAEVIATKERVYLTGVGTTFYVVQFGQYLFSKYSGITPNIASSDEFRFIAHVNDKSFVLAASQSGETYDTLTALRHAKEKGAVTGAIVNVMGSSMARMVDHLVLQGSGPEICVISTKAALAQMIIFARLAIEVGLIRKHLKPAGAKKLEKELRLLPAIIEKVINERSGFIHSVAKEHCNIRHWLFLGRGKYYPVARESALKMKEVSYVHAEGMPSGFLKHGTIALIDDNLNSVVFMPPESEKELYKLTLSSAEEIRARDGYVLGISFESNRSQKDLPFSDIIPLPKTGEFTAPFVEMVVAQLLSYYTATSLKRNVDKPRALAKSVTVE</sequence>
<dbReference type="InterPro" id="IPR029055">
    <property type="entry name" value="Ntn_hydrolases_N"/>
</dbReference>
<dbReference type="Pfam" id="PF01380">
    <property type="entry name" value="SIS"/>
    <property type="match status" value="2"/>
</dbReference>
<name>A0A3B1C5K7_9ZZZZ</name>
<dbReference type="InterPro" id="IPR035466">
    <property type="entry name" value="GlmS/AgaS_SIS"/>
</dbReference>
<dbReference type="GO" id="GO:0004360">
    <property type="term" value="F:glutamine-fructose-6-phosphate transaminase (isomerizing) activity"/>
    <property type="evidence" value="ECO:0007669"/>
    <property type="project" value="UniProtKB-EC"/>
</dbReference>
<gene>
    <name evidence="10" type="ORF">MNBD_NITROSPINAE01-903</name>
</gene>